<protein>
    <recommendedName>
        <fullName evidence="2">PH domain-containing protein</fullName>
    </recommendedName>
</protein>
<feature type="region of interest" description="Disordered" evidence="1">
    <location>
        <begin position="1"/>
        <end position="48"/>
    </location>
</feature>
<feature type="compositionally biased region" description="Polar residues" evidence="1">
    <location>
        <begin position="1490"/>
        <end position="1505"/>
    </location>
</feature>
<feature type="compositionally biased region" description="Basic and acidic residues" evidence="1">
    <location>
        <begin position="367"/>
        <end position="396"/>
    </location>
</feature>
<sequence>MATSTGEHPRQVVPVEPSNGTPNGTNRHDDPFATETPSSRPQPHRYSSFDTQLFALNHPSSSPAQAKRALEAHMAETDRRIQETSKLGTTLVQQRVNLAQRLRDVGSQEEEAHISAELRQKLVEIEREYNEVGRQSARAFLGPKSEAAGEGSHAPFALDGRAIQNPASPTKFSSQATDSPSKLNVPRKQRNQASRTDDIDFAAEISTSLLGQVRHLQAVLLERDETLKVVQSDKSSLELEAEGFAQRLRSLDESEQRYKDENWNLETQLQETNAANRESVGREQKLQQVLAAATFEKNTAQSELDHLRQDHSRMTEDYTAVRKTHESELASLRKSVNFGVNENETLRRKIEELTSQNRELANGLAGRFRDEETEREADTGAKSEEYPFDLSEREHSPPPSPTKGVQRHSMLESETLKSSLNHAHRMIQNLKGNVHREKAEKQDLKRMLQEARDELEIRRAEPNGKRLKAKSHTDMRRAGRPGLGATRNSRTDVMVDDAEHDPEWEDHNDEDSPRRDVDARPITHDSTPGVSRLAESSDAYQTANETEDAFETANERDTTDNDAFQTGAESMAGDTTDEAEATETESGVARGGTIRSKRPQPVIFTKAGDRRSIQSTASTSEDDEGHALHTPSQNQPQRYRPKVNRNSRRSRVSSEVPGSSQLSTARNSPASFTNGGGEVNQSLFTELENLSGDEDGTPSKGIMSSPRSTQSLRRSVSGKRSSSSSMRTGVSPSTSGPRPSTVVYTGGAPPIPKMPMVDSSMMTEPMEPLQSSPNQSGAGHASLDQTSLGQASPSPQSSEILPMSSAAAITSRIFGGTPETPQNKGVESQSAGASNFGSDSRSSSSSRRPAWDQPLQMFGKIPGFNQSADTTPLSTRSATTQVRGVSGDLSSDDQRARNFSSNSTQPTEYSESMHDDQGVTPPGTAIKAQAPLTLSPIHSLESAPIQPIQRSMTNELSGTTTSAGPPTRAATSDTSESPPKTTSTGGILGSVFGWNKRKASIGSQIAEDETRQEVAASSRPTTSDSKRPLQEVPANAVTRNTQKGNAKLSPVVDRGVQTLSFSDLLESVAKKPSAPSMRPLADIGAASPNLSEAGKGKAPEQYYKDSLGKSFKRPVSATSTRSRAQYPPLPPDHQEAIAAAAQKGPPESLVTPTSSTASMGPPLAPASAYPFRAARSRSSRPQTPSQQSMPSQSSRGGTTPRAGRYSTARSQASRRSSFSSFASELDERFNIRTDAGMPMPQGLQAGTDPRMIQAITQTMIGEMMWKYTRKAGRGEMSSTRHRRFFWVHPYTRTLYWSDRDPASANRAELKSKSVAIEAVRVVTDDNPMPPGLHRKSLIIITPGRSVKFTAQTSQRHETWFNALSYLLLRTGPDGANTANNPGDLSDADVAEFNPGSNKHSSRSRVSLASFRSSATQNRQDHNRLSTRIPTGATSGGNTQTQGQQTEPPPNKESVRSRIGRSLSRNRGTRSRRESIGPNNANNNTANATTLYNAPDNQESVSSRISSYWHKPAASVRSSIRSRSSLREDGPPEPGVLEGGRSVVGGRTGDSAEDLRRVIENQEQGGRLENVRACCDGRHDVGSLAKNGRHHSHTGSTHSVQSRHSHRSPSNSLTNLAYG</sequence>
<gene>
    <name evidence="3" type="ORF">ALECFALPRED_006745</name>
</gene>
<feature type="compositionally biased region" description="Polar residues" evidence="1">
    <location>
        <begin position="897"/>
        <end position="910"/>
    </location>
</feature>
<feature type="compositionally biased region" description="Polar residues" evidence="1">
    <location>
        <begin position="1394"/>
        <end position="1417"/>
    </location>
</feature>
<feature type="region of interest" description="Disordered" evidence="1">
    <location>
        <begin position="1068"/>
        <end position="1221"/>
    </location>
</feature>
<feature type="compositionally biased region" description="Polar residues" evidence="1">
    <location>
        <begin position="769"/>
        <end position="799"/>
    </location>
</feature>
<dbReference type="GO" id="GO:0032065">
    <property type="term" value="P:maintenance of protein location in cell cortex"/>
    <property type="evidence" value="ECO:0007669"/>
    <property type="project" value="InterPro"/>
</dbReference>
<feature type="compositionally biased region" description="Low complexity" evidence="1">
    <location>
        <begin position="1430"/>
        <end position="1445"/>
    </location>
</feature>
<feature type="region of interest" description="Disordered" evidence="1">
    <location>
        <begin position="1581"/>
        <end position="1618"/>
    </location>
</feature>
<dbReference type="GO" id="GO:0005739">
    <property type="term" value="C:mitochondrion"/>
    <property type="evidence" value="ECO:0007669"/>
    <property type="project" value="TreeGrafter"/>
</dbReference>
<dbReference type="EMBL" id="CAJPDR010000437">
    <property type="protein sequence ID" value="CAF9936256.1"/>
    <property type="molecule type" value="Genomic_DNA"/>
</dbReference>
<dbReference type="InterPro" id="IPR024774">
    <property type="entry name" value="PH_dom-Mcp5-type"/>
</dbReference>
<feature type="region of interest" description="Disordered" evidence="1">
    <location>
        <begin position="162"/>
        <end position="196"/>
    </location>
</feature>
<dbReference type="Pfam" id="PF12814">
    <property type="entry name" value="Mcp5_PH"/>
    <property type="match status" value="1"/>
</dbReference>
<feature type="domain" description="PH" evidence="2">
    <location>
        <begin position="1256"/>
        <end position="1368"/>
    </location>
</feature>
<dbReference type="GO" id="GO:0015631">
    <property type="term" value="F:tubulin binding"/>
    <property type="evidence" value="ECO:0007669"/>
    <property type="project" value="TreeGrafter"/>
</dbReference>
<feature type="compositionally biased region" description="Low complexity" evidence="1">
    <location>
        <begin position="711"/>
        <end position="735"/>
    </location>
</feature>
<feature type="compositionally biased region" description="Basic and acidic residues" evidence="1">
    <location>
        <begin position="455"/>
        <end position="464"/>
    </location>
</feature>
<keyword evidence="4" id="KW-1185">Reference proteome</keyword>
<reference evidence="3" key="1">
    <citation type="submission" date="2021-03" db="EMBL/GenBank/DDBJ databases">
        <authorList>
            <person name="Tagirdzhanova G."/>
        </authorList>
    </citation>
    <scope>NUCLEOTIDE SEQUENCE</scope>
</reference>
<dbReference type="OrthoDB" id="2149224at2759"/>
<feature type="compositionally biased region" description="Polar residues" evidence="1">
    <location>
        <begin position="1607"/>
        <end position="1618"/>
    </location>
</feature>
<feature type="compositionally biased region" description="Polar residues" evidence="1">
    <location>
        <begin position="864"/>
        <end position="883"/>
    </location>
</feature>
<dbReference type="PROSITE" id="PS50003">
    <property type="entry name" value="PH_DOMAIN"/>
    <property type="match status" value="1"/>
</dbReference>
<feature type="compositionally biased region" description="Basic residues" evidence="1">
    <location>
        <begin position="639"/>
        <end position="651"/>
    </location>
</feature>
<feature type="compositionally biased region" description="Polar residues" evidence="1">
    <location>
        <begin position="948"/>
        <end position="985"/>
    </location>
</feature>
<feature type="compositionally biased region" description="Basic and acidic residues" evidence="1">
    <location>
        <begin position="1094"/>
        <end position="1107"/>
    </location>
</feature>
<feature type="compositionally biased region" description="Low complexity" evidence="1">
    <location>
        <begin position="1206"/>
        <end position="1221"/>
    </location>
</feature>
<dbReference type="CDD" id="cd13365">
    <property type="entry name" value="PH_PLC_plant-like"/>
    <property type="match status" value="1"/>
</dbReference>
<feature type="region of interest" description="Disordered" evidence="1">
    <location>
        <begin position="1002"/>
        <end position="1051"/>
    </location>
</feature>
<feature type="region of interest" description="Disordered" evidence="1">
    <location>
        <begin position="362"/>
        <end position="409"/>
    </location>
</feature>
<comment type="caution">
    <text evidence="3">The sequence shown here is derived from an EMBL/GenBank/DDBJ whole genome shotgun (WGS) entry which is preliminary data.</text>
</comment>
<feature type="compositionally biased region" description="Polar residues" evidence="1">
    <location>
        <begin position="819"/>
        <end position="837"/>
    </location>
</feature>
<dbReference type="SMART" id="SM00233">
    <property type="entry name" value="PH"/>
    <property type="match status" value="1"/>
</dbReference>
<name>A0A8H3G4Y6_9LECA</name>
<accession>A0A8H3G4Y6</accession>
<feature type="compositionally biased region" description="Low complexity" evidence="1">
    <location>
        <begin position="838"/>
        <end position="848"/>
    </location>
</feature>
<evidence type="ECO:0000313" key="4">
    <source>
        <dbReference type="Proteomes" id="UP000664203"/>
    </source>
</evidence>
<dbReference type="GO" id="GO:0005543">
    <property type="term" value="F:phospholipid binding"/>
    <property type="evidence" value="ECO:0007669"/>
    <property type="project" value="InterPro"/>
</dbReference>
<evidence type="ECO:0000256" key="1">
    <source>
        <dbReference type="SAM" id="MobiDB-lite"/>
    </source>
</evidence>
<feature type="compositionally biased region" description="Basic and acidic residues" evidence="1">
    <location>
        <begin position="510"/>
        <end position="523"/>
    </location>
</feature>
<feature type="compositionally biased region" description="Acidic residues" evidence="1">
    <location>
        <begin position="494"/>
        <end position="509"/>
    </location>
</feature>
<proteinExistence type="predicted"/>
<evidence type="ECO:0000259" key="2">
    <source>
        <dbReference type="PROSITE" id="PS50003"/>
    </source>
</evidence>
<dbReference type="GO" id="GO:0000226">
    <property type="term" value="P:microtubule cytoskeleton organization"/>
    <property type="evidence" value="ECO:0007669"/>
    <property type="project" value="TreeGrafter"/>
</dbReference>
<dbReference type="InterPro" id="IPR001849">
    <property type="entry name" value="PH_domain"/>
</dbReference>
<feature type="compositionally biased region" description="Polar residues" evidence="1">
    <location>
        <begin position="165"/>
        <end position="182"/>
    </location>
</feature>
<feature type="region of interest" description="Disordered" evidence="1">
    <location>
        <begin position="1374"/>
        <end position="1551"/>
    </location>
</feature>
<dbReference type="Proteomes" id="UP000664203">
    <property type="component" value="Unassembled WGS sequence"/>
</dbReference>
<organism evidence="3 4">
    <name type="scientific">Alectoria fallacina</name>
    <dbReference type="NCBI Taxonomy" id="1903189"/>
    <lineage>
        <taxon>Eukaryota</taxon>
        <taxon>Fungi</taxon>
        <taxon>Dikarya</taxon>
        <taxon>Ascomycota</taxon>
        <taxon>Pezizomycotina</taxon>
        <taxon>Lecanoromycetes</taxon>
        <taxon>OSLEUM clade</taxon>
        <taxon>Lecanoromycetidae</taxon>
        <taxon>Lecanorales</taxon>
        <taxon>Lecanorineae</taxon>
        <taxon>Parmeliaceae</taxon>
        <taxon>Alectoria</taxon>
    </lineage>
</organism>
<feature type="compositionally biased region" description="Low complexity" evidence="1">
    <location>
        <begin position="1179"/>
        <end position="1195"/>
    </location>
</feature>
<dbReference type="SUPFAM" id="SSF50729">
    <property type="entry name" value="PH domain-like"/>
    <property type="match status" value="1"/>
</dbReference>
<evidence type="ECO:0000313" key="3">
    <source>
        <dbReference type="EMBL" id="CAF9936256.1"/>
    </source>
</evidence>
<dbReference type="GO" id="GO:0005938">
    <property type="term" value="C:cell cortex"/>
    <property type="evidence" value="ECO:0007669"/>
    <property type="project" value="InterPro"/>
</dbReference>
<feature type="region of interest" description="Disordered" evidence="1">
    <location>
        <begin position="455"/>
        <end position="990"/>
    </location>
</feature>
<feature type="compositionally biased region" description="Polar residues" evidence="1">
    <location>
        <begin position="656"/>
        <end position="684"/>
    </location>
</feature>
<feature type="compositionally biased region" description="Low complexity" evidence="1">
    <location>
        <begin position="1478"/>
        <end position="1489"/>
    </location>
</feature>
<dbReference type="InterPro" id="IPR053005">
    <property type="entry name" value="Nuclear_Pos-Cytoskel_Interact"/>
</dbReference>
<dbReference type="PANTHER" id="PTHR28190:SF1">
    <property type="entry name" value="NUCLEAR MIGRATION PROTEIN NUM1"/>
    <property type="match status" value="1"/>
</dbReference>
<dbReference type="PANTHER" id="PTHR28190">
    <property type="entry name" value="NUCLEAR MIGRATION PROTEIN NUM1"/>
    <property type="match status" value="1"/>
</dbReference>